<dbReference type="PANTHER" id="PTHR40940">
    <property type="entry name" value="PROTEIN BATD-RELATED"/>
    <property type="match status" value="1"/>
</dbReference>
<keyword evidence="2" id="KW-0472">Membrane</keyword>
<feature type="transmembrane region" description="Helical" evidence="2">
    <location>
        <begin position="458"/>
        <end position="479"/>
    </location>
</feature>
<dbReference type="OrthoDB" id="180318at2"/>
<dbReference type="InterPro" id="IPR025738">
    <property type="entry name" value="BatD"/>
</dbReference>
<keyword evidence="2" id="KW-1133">Transmembrane helix</keyword>
<reference evidence="3 4" key="1">
    <citation type="journal article" date="2011" name="J. Bacteriol.">
        <title>Genome sequence of the verrucomicrobium Opitutus terrae PB90-1, an abundant inhabitant of rice paddy soil ecosystems.</title>
        <authorList>
            <person name="van Passel M.W."/>
            <person name="Kant R."/>
            <person name="Palva A."/>
            <person name="Copeland A."/>
            <person name="Lucas S."/>
            <person name="Lapidus A."/>
            <person name="Glavina del Rio T."/>
            <person name="Pitluck S."/>
            <person name="Goltsman E."/>
            <person name="Clum A."/>
            <person name="Sun H."/>
            <person name="Schmutz J."/>
            <person name="Larimer F.W."/>
            <person name="Land M.L."/>
            <person name="Hauser L."/>
            <person name="Kyrpides N."/>
            <person name="Mikhailova N."/>
            <person name="Richardson P.P."/>
            <person name="Janssen P.H."/>
            <person name="de Vos W.M."/>
            <person name="Smidt H."/>
        </authorList>
    </citation>
    <scope>NUCLEOTIDE SEQUENCE [LARGE SCALE GENOMIC DNA]</scope>
    <source>
        <strain evidence="4">DSM 11246 / JCM 15787 / PB90-1</strain>
    </source>
</reference>
<dbReference type="PANTHER" id="PTHR40940:SF2">
    <property type="entry name" value="BATD"/>
    <property type="match status" value="1"/>
</dbReference>
<dbReference type="RefSeq" id="WP_012375213.1">
    <property type="nucleotide sequence ID" value="NC_010571.1"/>
</dbReference>
<dbReference type="Pfam" id="PF13584">
    <property type="entry name" value="BatD"/>
    <property type="match status" value="2"/>
</dbReference>
<protein>
    <submittedName>
        <fullName evidence="3">Uncharacterized protein</fullName>
    </submittedName>
</protein>
<dbReference type="EMBL" id="CP001032">
    <property type="protein sequence ID" value="ACB75676.1"/>
    <property type="molecule type" value="Genomic_DNA"/>
</dbReference>
<dbReference type="Gene3D" id="1.25.40.10">
    <property type="entry name" value="Tetratricopeptide repeat domain"/>
    <property type="match status" value="1"/>
</dbReference>
<gene>
    <name evidence="3" type="ordered locus">Oter_2394</name>
</gene>
<evidence type="ECO:0000313" key="4">
    <source>
        <dbReference type="Proteomes" id="UP000007013"/>
    </source>
</evidence>
<proteinExistence type="predicted"/>
<organism evidence="3 4">
    <name type="scientific">Opitutus terrae (strain DSM 11246 / JCM 15787 / PB90-1)</name>
    <dbReference type="NCBI Taxonomy" id="452637"/>
    <lineage>
        <taxon>Bacteria</taxon>
        <taxon>Pseudomonadati</taxon>
        <taxon>Verrucomicrobiota</taxon>
        <taxon>Opitutia</taxon>
        <taxon>Opitutales</taxon>
        <taxon>Opitutaceae</taxon>
        <taxon>Opitutus</taxon>
    </lineage>
</organism>
<feature type="transmembrane region" description="Helical" evidence="2">
    <location>
        <begin position="744"/>
        <end position="764"/>
    </location>
</feature>
<dbReference type="SUPFAM" id="SSF48452">
    <property type="entry name" value="TPR-like"/>
    <property type="match status" value="1"/>
</dbReference>
<keyword evidence="4" id="KW-1185">Reference proteome</keyword>
<accession>B1ZS77</accession>
<dbReference type="KEGG" id="ote:Oter_2394"/>
<dbReference type="AlphaFoldDB" id="B1ZS77"/>
<sequence length="871" mass="93251">MSVILPQVRSHFVRSLRRRETASRAAGPRRWLACLLVAIACLTTARAQSVRWEAADSDDPSALQLIFENCAPEGDPQLPTIEGVTFSLLGRSEQTSIVNLSMTRTTVISYRARAQRSGPLRIPAFSVQTNKGTIRVPAFNSAAVAESNITSRIELSAPSVWAGEVFSLTYVLDVSRRAFNQLGSNIEWDAAPLVVEDWSKFEPSEAQVGGETRLRISSRTRGYAKAPGAVTLHAANQLVNLQSGSIGFGLFQTPRIEQLAVTSNQPPLLVRALPSPPPGFSGAVGQFKLSSKVIPTNATVGEPITWTIELTGTGNWPEIAGLPQRSVSKDFNVVQPQARRTPAEGKLFDSTLTEDVVLVPTRAGSYTLEPVSFVYFDPALGRYQTVSTPRQTVAIAAPPPPPAPTATPESAAPAKTEPAPKAEAATPRIPPPPTTPLGIPRDPLPGETTAMVPLSAPVLISLVILPFALLLFFWAWLAVRRAQMTDRERHRRAAKERLTATLGALRTARGPAGTAVRAQLLLQWQHDTAILWQIRHAAPSAAVFAGQSGSRTSGNDGVGATWCALWEAADRALYSPNAELPVEWVDRAEAALAEKRVPGFRVYTALLPRNLLPFVAVLALCCVLAPRVVAETATAPTMNAAEAAQAYRRGEFDAAAKAWAELLARNPTDAIARHNLSLALAQQDRWGEAAAHAAGAFVQRPRSEPVQWQLALTAGKAGYIPAPLAGFLPAGPVQALARLASPGAWQMILAAAAALFAAAIAVLLIGAYHRSSRRRIWASVMVMGLALVLALAALASLRAFGPTADRRAVIAWRTGTLRSIPTEADTTQKTTPLPAGSVGLAGQTFLGWVQLTFDNGQTGWVRQDDLIALWK</sequence>
<dbReference type="STRING" id="452637.Oter_2394"/>
<evidence type="ECO:0000256" key="2">
    <source>
        <dbReference type="SAM" id="Phobius"/>
    </source>
</evidence>
<feature type="region of interest" description="Disordered" evidence="1">
    <location>
        <begin position="397"/>
        <end position="437"/>
    </location>
</feature>
<keyword evidence="2" id="KW-0812">Transmembrane</keyword>
<evidence type="ECO:0000256" key="1">
    <source>
        <dbReference type="SAM" id="MobiDB-lite"/>
    </source>
</evidence>
<dbReference type="eggNOG" id="COG0457">
    <property type="taxonomic scope" value="Bacteria"/>
</dbReference>
<dbReference type="InterPro" id="IPR011990">
    <property type="entry name" value="TPR-like_helical_dom_sf"/>
</dbReference>
<evidence type="ECO:0000313" key="3">
    <source>
        <dbReference type="EMBL" id="ACB75676.1"/>
    </source>
</evidence>
<feature type="transmembrane region" description="Helical" evidence="2">
    <location>
        <begin position="611"/>
        <end position="629"/>
    </location>
</feature>
<dbReference type="Proteomes" id="UP000007013">
    <property type="component" value="Chromosome"/>
</dbReference>
<feature type="compositionally biased region" description="Low complexity" evidence="1">
    <location>
        <begin position="406"/>
        <end position="427"/>
    </location>
</feature>
<feature type="transmembrane region" description="Helical" evidence="2">
    <location>
        <begin position="776"/>
        <end position="797"/>
    </location>
</feature>
<dbReference type="HOGENOM" id="CLU_322587_0_0_0"/>
<name>B1ZS77_OPITP</name>